<protein>
    <submittedName>
        <fullName evidence="2">Putative tRNA adenosine deaminase-associated protein</fullName>
    </submittedName>
</protein>
<feature type="region of interest" description="Disordered" evidence="1">
    <location>
        <begin position="95"/>
        <end position="115"/>
    </location>
</feature>
<accession>A0A0S4QXA6</accession>
<organism evidence="2 3">
    <name type="scientific">Parafrankia irregularis</name>
    <dbReference type="NCBI Taxonomy" id="795642"/>
    <lineage>
        <taxon>Bacteria</taxon>
        <taxon>Bacillati</taxon>
        <taxon>Actinomycetota</taxon>
        <taxon>Actinomycetes</taxon>
        <taxon>Frankiales</taxon>
        <taxon>Frankiaceae</taxon>
        <taxon>Parafrankia</taxon>
    </lineage>
</organism>
<dbReference type="EMBL" id="FAOZ01000036">
    <property type="protein sequence ID" value="CUU60157.1"/>
    <property type="molecule type" value="Genomic_DNA"/>
</dbReference>
<dbReference type="Proteomes" id="UP000198802">
    <property type="component" value="Unassembled WGS sequence"/>
</dbReference>
<dbReference type="RefSeq" id="WP_091284739.1">
    <property type="nucleotide sequence ID" value="NZ_FAOZ01000036.1"/>
</dbReference>
<evidence type="ECO:0000313" key="3">
    <source>
        <dbReference type="Proteomes" id="UP000198802"/>
    </source>
</evidence>
<sequence length="163" mass="17491">MSTKGIAIAQHGERWTAHDLHIADMEDLDSLVDAMHDLSSGTVIAFVEEDDEYLAIVRITARDPDPKVFLSDRRVLLTSDHAERLFADALPSMAGFDSDDDSDEDTPVGQASPVGDLDLLADLGTPTEALLELIAEEGMLPADVISAISERAGAGEIFDEARG</sequence>
<dbReference type="InterPro" id="IPR023869">
    <property type="entry name" value="tRNA_Adeno_NH3ase_assoc_put"/>
</dbReference>
<dbReference type="NCBIfam" id="TIGR03941">
    <property type="entry name" value="tRNA_deam_assoc"/>
    <property type="match status" value="1"/>
</dbReference>
<proteinExistence type="predicted"/>
<gene>
    <name evidence="2" type="ORF">Ga0074812_13618</name>
</gene>
<name>A0A0S4QXA6_9ACTN</name>
<reference evidence="3" key="1">
    <citation type="submission" date="2015-11" db="EMBL/GenBank/DDBJ databases">
        <authorList>
            <person name="Varghese N."/>
        </authorList>
    </citation>
    <scope>NUCLEOTIDE SEQUENCE [LARGE SCALE GENOMIC DNA]</scope>
    <source>
        <strain evidence="3">DSM 45899</strain>
    </source>
</reference>
<evidence type="ECO:0000256" key="1">
    <source>
        <dbReference type="SAM" id="MobiDB-lite"/>
    </source>
</evidence>
<dbReference type="AlphaFoldDB" id="A0A0S4QXA6"/>
<feature type="compositionally biased region" description="Acidic residues" evidence="1">
    <location>
        <begin position="97"/>
        <end position="106"/>
    </location>
</feature>
<evidence type="ECO:0000313" key="2">
    <source>
        <dbReference type="EMBL" id="CUU60157.1"/>
    </source>
</evidence>
<keyword evidence="3" id="KW-1185">Reference proteome</keyword>